<evidence type="ECO:0000313" key="9">
    <source>
        <dbReference type="Proteomes" id="UP001595640"/>
    </source>
</evidence>
<keyword evidence="9" id="KW-1185">Reference proteome</keyword>
<evidence type="ECO:0000256" key="4">
    <source>
        <dbReference type="ARBA" id="ARBA00023136"/>
    </source>
</evidence>
<evidence type="ECO:0000256" key="6">
    <source>
        <dbReference type="ARBA" id="ARBA00023288"/>
    </source>
</evidence>
<keyword evidence="6 8" id="KW-0449">Lipoprotein</keyword>
<evidence type="ECO:0000256" key="3">
    <source>
        <dbReference type="ARBA" id="ARBA00022729"/>
    </source>
</evidence>
<evidence type="ECO:0000256" key="1">
    <source>
        <dbReference type="ARBA" id="ARBA00010296"/>
    </source>
</evidence>
<keyword evidence="4" id="KW-0472">Membrane</keyword>
<accession>A0ABV7M6F7</accession>
<evidence type="ECO:0000256" key="7">
    <source>
        <dbReference type="SAM" id="SignalP"/>
    </source>
</evidence>
<keyword evidence="5" id="KW-0564">Palmitate</keyword>
<protein>
    <submittedName>
        <fullName evidence="8">Entericidin A/B family lipoprotein</fullName>
    </submittedName>
</protein>
<reference evidence="9" key="1">
    <citation type="journal article" date="2019" name="Int. J. Syst. Evol. Microbiol.">
        <title>The Global Catalogue of Microorganisms (GCM) 10K type strain sequencing project: providing services to taxonomists for standard genome sequencing and annotation.</title>
        <authorList>
            <consortium name="The Broad Institute Genomics Platform"/>
            <consortium name="The Broad Institute Genome Sequencing Center for Infectious Disease"/>
            <person name="Wu L."/>
            <person name="Ma J."/>
        </authorList>
    </citation>
    <scope>NUCLEOTIDE SEQUENCE [LARGE SCALE GENOMIC DNA]</scope>
    <source>
        <strain evidence="9">KCTC 12847</strain>
    </source>
</reference>
<dbReference type="RefSeq" id="WP_019017125.1">
    <property type="nucleotide sequence ID" value="NZ_BMXD01000004.1"/>
</dbReference>
<comment type="caution">
    <text evidence="8">The sequence shown here is derived from an EMBL/GenBank/DDBJ whole genome shotgun (WGS) entry which is preliminary data.</text>
</comment>
<evidence type="ECO:0000256" key="2">
    <source>
        <dbReference type="ARBA" id="ARBA00022475"/>
    </source>
</evidence>
<keyword evidence="3 7" id="KW-0732">Signal</keyword>
<feature type="chain" id="PRO_5046241143" evidence="7">
    <location>
        <begin position="18"/>
        <end position="42"/>
    </location>
</feature>
<evidence type="ECO:0000313" key="8">
    <source>
        <dbReference type="EMBL" id="MFC3294526.1"/>
    </source>
</evidence>
<dbReference type="EMBL" id="JBHRUH010000050">
    <property type="protein sequence ID" value="MFC3294526.1"/>
    <property type="molecule type" value="Genomic_DNA"/>
</dbReference>
<evidence type="ECO:0000256" key="5">
    <source>
        <dbReference type="ARBA" id="ARBA00023139"/>
    </source>
</evidence>
<dbReference type="Proteomes" id="UP001595640">
    <property type="component" value="Unassembled WGS sequence"/>
</dbReference>
<name>A0ABV7M6F7_9GAMM</name>
<sequence length="42" mass="4548">MKRVVWVSVLLALVALAGCNTMQGFGRDVEKVGSEIEEAANR</sequence>
<dbReference type="PROSITE" id="PS51257">
    <property type="entry name" value="PROKAR_LIPOPROTEIN"/>
    <property type="match status" value="1"/>
</dbReference>
<comment type="similarity">
    <text evidence="1">Belongs to the EcnA/EcnB lipoprotein family.</text>
</comment>
<organism evidence="8 9">
    <name type="scientific">Modicisalibacter luteus</name>
    <dbReference type="NCBI Taxonomy" id="453962"/>
    <lineage>
        <taxon>Bacteria</taxon>
        <taxon>Pseudomonadati</taxon>
        <taxon>Pseudomonadota</taxon>
        <taxon>Gammaproteobacteria</taxon>
        <taxon>Oceanospirillales</taxon>
        <taxon>Halomonadaceae</taxon>
        <taxon>Modicisalibacter</taxon>
    </lineage>
</organism>
<gene>
    <name evidence="8" type="ORF">ACFOEI_21090</name>
</gene>
<keyword evidence="2" id="KW-1003">Cell membrane</keyword>
<proteinExistence type="inferred from homology"/>
<dbReference type="InterPro" id="IPR012556">
    <property type="entry name" value="Entericidin"/>
</dbReference>
<feature type="signal peptide" evidence="7">
    <location>
        <begin position="1"/>
        <end position="17"/>
    </location>
</feature>
<dbReference type="Pfam" id="PF08085">
    <property type="entry name" value="Entericidin"/>
    <property type="match status" value="1"/>
</dbReference>